<dbReference type="InterPro" id="IPR007312">
    <property type="entry name" value="Phosphoesterase"/>
</dbReference>
<dbReference type="GO" id="GO:0042578">
    <property type="term" value="F:phosphoric ester hydrolase activity"/>
    <property type="evidence" value="ECO:0007669"/>
    <property type="project" value="UniProtKB-ARBA"/>
</dbReference>
<dbReference type="OrthoDB" id="980947at2"/>
<evidence type="ECO:0000313" key="2">
    <source>
        <dbReference type="EMBL" id="SHG47334.1"/>
    </source>
</evidence>
<keyword evidence="1" id="KW-0378">Hydrolase</keyword>
<protein>
    <submittedName>
        <fullName evidence="2">Phospholipase C</fullName>
    </submittedName>
</protein>
<organism evidence="2 3">
    <name type="scientific">Chryseolinea serpens</name>
    <dbReference type="NCBI Taxonomy" id="947013"/>
    <lineage>
        <taxon>Bacteria</taxon>
        <taxon>Pseudomonadati</taxon>
        <taxon>Bacteroidota</taxon>
        <taxon>Cytophagia</taxon>
        <taxon>Cytophagales</taxon>
        <taxon>Fulvivirgaceae</taxon>
        <taxon>Chryseolinea</taxon>
    </lineage>
</organism>
<evidence type="ECO:0000256" key="1">
    <source>
        <dbReference type="ARBA" id="ARBA00022801"/>
    </source>
</evidence>
<dbReference type="Gene3D" id="3.40.720.10">
    <property type="entry name" value="Alkaline Phosphatase, subunit A"/>
    <property type="match status" value="2"/>
</dbReference>
<proteinExistence type="predicted"/>
<dbReference type="STRING" id="947013.SAMN04488109_0428"/>
<gene>
    <name evidence="2" type="ORF">SAMN04488109_0428</name>
</gene>
<dbReference type="PANTHER" id="PTHR31956">
    <property type="entry name" value="NON-SPECIFIC PHOSPHOLIPASE C4-RELATED"/>
    <property type="match status" value="1"/>
</dbReference>
<name>A0A1M5K3J5_9BACT</name>
<accession>A0A1M5K3J5</accession>
<dbReference type="Proteomes" id="UP000184212">
    <property type="component" value="Unassembled WGS sequence"/>
</dbReference>
<keyword evidence="3" id="KW-1185">Reference proteome</keyword>
<dbReference type="PANTHER" id="PTHR31956:SF1">
    <property type="entry name" value="NON-SPECIFIC PHOSPHOLIPASE C1"/>
    <property type="match status" value="1"/>
</dbReference>
<sequence length="451" mass="50132">MLDNVKTIVLLMFENRSFDHILGHLSLENLLPVNGLKKPLQGFSNSFQGDPYPVYNFRNDVRLPFDLPHEYDEVAAQLAWSEAQRKFTMGGFVKAYAASTGIGPNARTEPMGYFKSALVPVTSFLARTFCACDNWFCSLPTGTQPNRTFAFSGETFKHKNINLPAVPIDDNTNLFSWMNRNNVRWRVYHDGLSFFALYPSLWPLVLSSNFRDYEFLASDVKNEAEGSAPEVIIIEPSYQDAPHVGPDRPNDNHAPLAIGWGEDFLRRTYEALAANPARWANTVMIVYYDEHGGFYDHVSPPRIDYNLPDNSFRFESLGPRIPAIIASPLVQSGSVCSTLLDHTSVLQLMAEKFTPGKPYSDTVEKRKAAGIGSISVALTNPSPQPAPPPPSTPLLVQSVLGASIAKGPSGAVGECFEAAALEMMKKYPVEMNEKYPELIQWKTSVDNARKI</sequence>
<dbReference type="EMBL" id="FQWQ01000001">
    <property type="protein sequence ID" value="SHG47334.1"/>
    <property type="molecule type" value="Genomic_DNA"/>
</dbReference>
<dbReference type="InterPro" id="IPR017850">
    <property type="entry name" value="Alkaline_phosphatase_core_sf"/>
</dbReference>
<dbReference type="Pfam" id="PF04185">
    <property type="entry name" value="Phosphoesterase"/>
    <property type="match status" value="1"/>
</dbReference>
<evidence type="ECO:0000313" key="3">
    <source>
        <dbReference type="Proteomes" id="UP000184212"/>
    </source>
</evidence>
<reference evidence="2 3" key="1">
    <citation type="submission" date="2016-11" db="EMBL/GenBank/DDBJ databases">
        <authorList>
            <person name="Jaros S."/>
            <person name="Januszkiewicz K."/>
            <person name="Wedrychowicz H."/>
        </authorList>
    </citation>
    <scope>NUCLEOTIDE SEQUENCE [LARGE SCALE GENOMIC DNA]</scope>
    <source>
        <strain evidence="2 3">DSM 24574</strain>
    </source>
</reference>
<dbReference type="RefSeq" id="WP_084137852.1">
    <property type="nucleotide sequence ID" value="NZ_FQWQ01000001.1"/>
</dbReference>
<dbReference type="GO" id="GO:0009395">
    <property type="term" value="P:phospholipid catabolic process"/>
    <property type="evidence" value="ECO:0007669"/>
    <property type="project" value="TreeGrafter"/>
</dbReference>
<dbReference type="AlphaFoldDB" id="A0A1M5K3J5"/>